<evidence type="ECO:0000313" key="5">
    <source>
        <dbReference type="EMBL" id="HGB35564.1"/>
    </source>
</evidence>
<dbReference type="InterPro" id="IPR001653">
    <property type="entry name" value="DAP_epimerase_DapF"/>
</dbReference>
<feature type="binding site" evidence="3">
    <location>
        <position position="12"/>
    </location>
    <ligand>
        <name>substrate</name>
    </ligand>
</feature>
<organism evidence="5">
    <name type="scientific">candidate division WOR-3 bacterium</name>
    <dbReference type="NCBI Taxonomy" id="2052148"/>
    <lineage>
        <taxon>Bacteria</taxon>
        <taxon>Bacteria division WOR-3</taxon>
    </lineage>
</organism>
<keyword evidence="3" id="KW-0028">Amino-acid biosynthesis</keyword>
<feature type="binding site" evidence="3">
    <location>
        <position position="60"/>
    </location>
    <ligand>
        <name>substrate</name>
    </ligand>
</feature>
<comment type="function">
    <text evidence="3">Catalyzes the stereoinversion of LL-2,6-diaminopimelate (L,L-DAP) to meso-diaminopimelate (meso-DAP), a precursor of L-lysine and an essential component of the bacterial peptidoglycan.</text>
</comment>
<proteinExistence type="inferred from homology"/>
<dbReference type="EMBL" id="DTGD01000062">
    <property type="protein sequence ID" value="HGB35564.1"/>
    <property type="molecule type" value="Genomic_DNA"/>
</dbReference>
<feature type="active site" description="Proton donor" evidence="3">
    <location>
        <position position="69"/>
    </location>
</feature>
<comment type="subcellular location">
    <subcellularLocation>
        <location evidence="3">Cytoplasm</location>
    </subcellularLocation>
</comment>
<dbReference type="SUPFAM" id="SSF54506">
    <property type="entry name" value="Diaminopimelate epimerase-like"/>
    <property type="match status" value="2"/>
</dbReference>
<reference evidence="5" key="1">
    <citation type="journal article" date="2020" name="mSystems">
        <title>Genome- and Community-Level Interaction Insights into Carbon Utilization and Element Cycling Functions of Hydrothermarchaeota in Hydrothermal Sediment.</title>
        <authorList>
            <person name="Zhou Z."/>
            <person name="Liu Y."/>
            <person name="Xu W."/>
            <person name="Pan J."/>
            <person name="Luo Z.H."/>
            <person name="Li M."/>
        </authorList>
    </citation>
    <scope>NUCLEOTIDE SEQUENCE [LARGE SCALE GENOMIC DNA]</scope>
    <source>
        <strain evidence="5">SpSt-754</strain>
    </source>
</reference>
<gene>
    <name evidence="3 5" type="primary">dapF</name>
    <name evidence="5" type="ORF">ENV38_01490</name>
</gene>
<dbReference type="Pfam" id="PF01678">
    <property type="entry name" value="DAP_epimerase"/>
    <property type="match status" value="2"/>
</dbReference>
<dbReference type="Gene3D" id="3.10.310.10">
    <property type="entry name" value="Diaminopimelate Epimerase, Chain A, domain 1"/>
    <property type="match status" value="2"/>
</dbReference>
<dbReference type="PANTHER" id="PTHR31689">
    <property type="entry name" value="DIAMINOPIMELATE EPIMERASE, CHLOROPLASTIC"/>
    <property type="match status" value="1"/>
</dbReference>
<dbReference type="GO" id="GO:0005829">
    <property type="term" value="C:cytosol"/>
    <property type="evidence" value="ECO:0007669"/>
    <property type="project" value="TreeGrafter"/>
</dbReference>
<name>A0A7V3NUT0_UNCW3</name>
<feature type="site" description="Could be important to modulate the pK values of the two catalytic cysteine residues" evidence="3">
    <location>
        <position position="143"/>
    </location>
</feature>
<evidence type="ECO:0000256" key="4">
    <source>
        <dbReference type="NCBIfam" id="TIGR00652"/>
    </source>
</evidence>
<dbReference type="AlphaFoldDB" id="A0A7V3NUT0"/>
<feature type="binding site" evidence="3">
    <location>
        <begin position="186"/>
        <end position="187"/>
    </location>
    <ligand>
        <name>substrate</name>
    </ligand>
</feature>
<evidence type="ECO:0000256" key="2">
    <source>
        <dbReference type="ARBA" id="ARBA00023235"/>
    </source>
</evidence>
<comment type="catalytic activity">
    <reaction evidence="3">
        <text>(2S,6S)-2,6-diaminopimelate = meso-2,6-diaminopimelate</text>
        <dbReference type="Rhea" id="RHEA:15393"/>
        <dbReference type="ChEBI" id="CHEBI:57609"/>
        <dbReference type="ChEBI" id="CHEBI:57791"/>
        <dbReference type="EC" id="5.1.1.7"/>
    </reaction>
</comment>
<comment type="similarity">
    <text evidence="1 3">Belongs to the diaminopimelate epimerase family.</text>
</comment>
<dbReference type="GO" id="GO:0009089">
    <property type="term" value="P:lysine biosynthetic process via diaminopimelate"/>
    <property type="evidence" value="ECO:0007669"/>
    <property type="project" value="UniProtKB-UniRule"/>
</dbReference>
<feature type="binding site" evidence="3">
    <location>
        <position position="169"/>
    </location>
    <ligand>
        <name>substrate</name>
    </ligand>
</feature>
<dbReference type="EC" id="5.1.1.7" evidence="3 4"/>
<feature type="site" description="Could be important to modulate the pK values of the two catalytic cysteine residues" evidence="3">
    <location>
        <position position="186"/>
    </location>
</feature>
<keyword evidence="3" id="KW-0963">Cytoplasm</keyword>
<dbReference type="NCBIfam" id="TIGR00652">
    <property type="entry name" value="DapF"/>
    <property type="match status" value="1"/>
</dbReference>
<comment type="pathway">
    <text evidence="3">Amino-acid biosynthesis; L-lysine biosynthesis via DAP pathway; DL-2,6-diaminopimelate from LL-2,6-diaminopimelate: step 1/1.</text>
</comment>
<evidence type="ECO:0000256" key="1">
    <source>
        <dbReference type="ARBA" id="ARBA00010219"/>
    </source>
</evidence>
<comment type="caution">
    <text evidence="5">The sequence shown here is derived from an EMBL/GenBank/DDBJ whole genome shotgun (WGS) entry which is preliminary data.</text>
</comment>
<keyword evidence="3" id="KW-0457">Lysine biosynthesis</keyword>
<accession>A0A7V3NUT0</accession>
<comment type="caution">
    <text evidence="3">Lacks conserved residue(s) required for the propagation of feature annotation.</text>
</comment>
<dbReference type="HAMAP" id="MF_00197">
    <property type="entry name" value="DAP_epimerase"/>
    <property type="match status" value="1"/>
</dbReference>
<dbReference type="GO" id="GO:0008837">
    <property type="term" value="F:diaminopimelate epimerase activity"/>
    <property type="evidence" value="ECO:0007669"/>
    <property type="project" value="UniProtKB-UniRule"/>
</dbReference>
<feature type="binding site" evidence="3">
    <location>
        <position position="141"/>
    </location>
    <ligand>
        <name>substrate</name>
    </ligand>
</feature>
<evidence type="ECO:0000256" key="3">
    <source>
        <dbReference type="HAMAP-Rule" id="MF_00197"/>
    </source>
</evidence>
<feature type="active site" description="Proton acceptor" evidence="3">
    <location>
        <position position="195"/>
    </location>
</feature>
<dbReference type="PANTHER" id="PTHR31689:SF0">
    <property type="entry name" value="DIAMINOPIMELATE EPIMERASE"/>
    <property type="match status" value="1"/>
</dbReference>
<dbReference type="UniPathway" id="UPA00034">
    <property type="reaction ID" value="UER00025"/>
</dbReference>
<sequence>MIPFLKFNSQGNDFVFIEEVFVSDLDINNFARKVLNRHFGVGGDTLVIHNDTKHSLRFFNADGSEAEICVNSLLSYGLYLKKFKKEKGSVNVKTISGERVIKIEEDQISVMIEKALFEFKELEIDLESVRVKGYFTQSAGNPHFVLLEEVPFELAPKIEINSAFPNRTNVNFLKITPEGIFYRVWERGVGETLSCASGVISSFGVLRGLKLVNSQALFISKGGKVSIKEEGNHFLLSGSPSFVFYGYFSATSF</sequence>
<comment type="subunit">
    <text evidence="3">Homodimer.</text>
</comment>
<keyword evidence="2 3" id="KW-0413">Isomerase</keyword>
<protein>
    <recommendedName>
        <fullName evidence="3 4">Diaminopimelate epimerase</fullName>
        <shortName evidence="3">DAP epimerase</shortName>
        <ecNumber evidence="3 4">5.1.1.7</ecNumber>
    </recommendedName>
    <alternativeName>
        <fullName evidence="3">PLP-independent amino acid racemase</fullName>
    </alternativeName>
</protein>